<proteinExistence type="predicted"/>
<dbReference type="RefSeq" id="WP_190135408.1">
    <property type="nucleotide sequence ID" value="NZ_BNBT01000019.1"/>
</dbReference>
<dbReference type="AlphaFoldDB" id="A0A919DK05"/>
<gene>
    <name evidence="1" type="ORF">GCM10018785_18950</name>
</gene>
<evidence type="ECO:0000313" key="1">
    <source>
        <dbReference type="EMBL" id="GHE49652.1"/>
    </source>
</evidence>
<organism evidence="1 2">
    <name type="scientific">Streptomyces longispororuber</name>
    <dbReference type="NCBI Taxonomy" id="68230"/>
    <lineage>
        <taxon>Bacteria</taxon>
        <taxon>Bacillati</taxon>
        <taxon>Actinomycetota</taxon>
        <taxon>Actinomycetes</taxon>
        <taxon>Kitasatosporales</taxon>
        <taxon>Streptomycetaceae</taxon>
        <taxon>Streptomyces</taxon>
    </lineage>
</organism>
<accession>A0A919DK05</accession>
<comment type="caution">
    <text evidence="1">The sequence shown here is derived from an EMBL/GenBank/DDBJ whole genome shotgun (WGS) entry which is preliminary data.</text>
</comment>
<dbReference type="SUPFAM" id="SSF56973">
    <property type="entry name" value="Aerolisin/ETX pore-forming domain"/>
    <property type="match status" value="1"/>
</dbReference>
<dbReference type="CDD" id="cd20235">
    <property type="entry name" value="PFM_spherulin-2a-like"/>
    <property type="match status" value="1"/>
</dbReference>
<dbReference type="EMBL" id="BNBT01000019">
    <property type="protein sequence ID" value="GHE49652.1"/>
    <property type="molecule type" value="Genomic_DNA"/>
</dbReference>
<name>A0A919DK05_9ACTN</name>
<reference evidence="1" key="2">
    <citation type="submission" date="2020-09" db="EMBL/GenBank/DDBJ databases">
        <authorList>
            <person name="Sun Q."/>
            <person name="Ohkuma M."/>
        </authorList>
    </citation>
    <scope>NUCLEOTIDE SEQUENCE</scope>
    <source>
        <strain evidence="1">JCM 4784</strain>
    </source>
</reference>
<dbReference type="Gene3D" id="2.170.15.10">
    <property type="entry name" value="Proaerolysin, chain A, domain 3"/>
    <property type="match status" value="1"/>
</dbReference>
<reference evidence="1" key="1">
    <citation type="journal article" date="2014" name="Int. J. Syst. Evol. Microbiol.">
        <title>Complete genome sequence of Corynebacterium casei LMG S-19264T (=DSM 44701T), isolated from a smear-ripened cheese.</title>
        <authorList>
            <consortium name="US DOE Joint Genome Institute (JGI-PGF)"/>
            <person name="Walter F."/>
            <person name="Albersmeier A."/>
            <person name="Kalinowski J."/>
            <person name="Ruckert C."/>
        </authorList>
    </citation>
    <scope>NUCLEOTIDE SEQUENCE</scope>
    <source>
        <strain evidence="1">JCM 4784</strain>
    </source>
</reference>
<protein>
    <submittedName>
        <fullName evidence="1">Uncharacterized protein</fullName>
    </submittedName>
</protein>
<keyword evidence="2" id="KW-1185">Reference proteome</keyword>
<evidence type="ECO:0000313" key="2">
    <source>
        <dbReference type="Proteomes" id="UP000608024"/>
    </source>
</evidence>
<sequence length="321" mass="34530">MATFDVQITAGQAPSNCWITATGQEIHTINDAESKAFGFDDYDRIRRACGSIIGESPDEWFLHNPTKPHPNSGDHRYDNAYDVFGWQPVTVTLRPIKSEWLGVDTNPVIAYHVEWDNELDHPATYSADMSVTKTESVSHTISSNTSIGVGTTISFGIGIEGFGDVSREGSFTFTKEWGDSTTNTQDIMVGTTAQAYDDVPAHSSETAYLWSNLGTARYRVTYQASLSGWLMTINNDWYGGHGYRGLNPGSVLGKAGLASTVTVQYDHTVGFYSGARIDLAPGPYDPNHTPPYGSLAHAMVFAPKDTPAPGGDAGNGGGASA</sequence>
<dbReference type="Proteomes" id="UP000608024">
    <property type="component" value="Unassembled WGS sequence"/>
</dbReference>